<dbReference type="PRINTS" id="PR00385">
    <property type="entry name" value="P450"/>
</dbReference>
<reference evidence="10" key="1">
    <citation type="journal article" date="2020" name="Stud. Mycol.">
        <title>101 Dothideomycetes genomes: a test case for predicting lifestyles and emergence of pathogens.</title>
        <authorList>
            <person name="Haridas S."/>
            <person name="Albert R."/>
            <person name="Binder M."/>
            <person name="Bloem J."/>
            <person name="Labutti K."/>
            <person name="Salamov A."/>
            <person name="Andreopoulos B."/>
            <person name="Baker S."/>
            <person name="Barry K."/>
            <person name="Bills G."/>
            <person name="Bluhm B."/>
            <person name="Cannon C."/>
            <person name="Castanera R."/>
            <person name="Culley D."/>
            <person name="Daum C."/>
            <person name="Ezra D."/>
            <person name="Gonzalez J."/>
            <person name="Henrissat B."/>
            <person name="Kuo A."/>
            <person name="Liang C."/>
            <person name="Lipzen A."/>
            <person name="Lutzoni F."/>
            <person name="Magnuson J."/>
            <person name="Mondo S."/>
            <person name="Nolan M."/>
            <person name="Ohm R."/>
            <person name="Pangilinan J."/>
            <person name="Park H.-J."/>
            <person name="Ramirez L."/>
            <person name="Alfaro M."/>
            <person name="Sun H."/>
            <person name="Tritt A."/>
            <person name="Yoshinaga Y."/>
            <person name="Zwiers L.-H."/>
            <person name="Turgeon B."/>
            <person name="Goodwin S."/>
            <person name="Spatafora J."/>
            <person name="Crous P."/>
            <person name="Grigoriev I."/>
        </authorList>
    </citation>
    <scope>NUCLEOTIDE SEQUENCE</scope>
    <source>
        <strain evidence="10">CBS 101060</strain>
    </source>
</reference>
<keyword evidence="5 7" id="KW-0408">Iron</keyword>
<keyword evidence="6 8" id="KW-0503">Monooxygenase</keyword>
<evidence type="ECO:0000256" key="8">
    <source>
        <dbReference type="RuleBase" id="RU000461"/>
    </source>
</evidence>
<comment type="cofactor">
    <cofactor evidence="1 7">
        <name>heme</name>
        <dbReference type="ChEBI" id="CHEBI:30413"/>
    </cofactor>
</comment>
<evidence type="ECO:0000256" key="6">
    <source>
        <dbReference type="ARBA" id="ARBA00023033"/>
    </source>
</evidence>
<feature type="region of interest" description="Disordered" evidence="9">
    <location>
        <begin position="341"/>
        <end position="363"/>
    </location>
</feature>
<evidence type="ECO:0000256" key="5">
    <source>
        <dbReference type="ARBA" id="ARBA00023004"/>
    </source>
</evidence>
<dbReference type="InterPro" id="IPR017972">
    <property type="entry name" value="Cyt_P450_CS"/>
</dbReference>
<dbReference type="Gene3D" id="1.10.630.10">
    <property type="entry name" value="Cytochrome P450"/>
    <property type="match status" value="1"/>
</dbReference>
<name>A0A9P4VKS4_9PEZI</name>
<dbReference type="EMBL" id="MU006102">
    <property type="protein sequence ID" value="KAF2836666.1"/>
    <property type="molecule type" value="Genomic_DNA"/>
</dbReference>
<evidence type="ECO:0000313" key="11">
    <source>
        <dbReference type="Proteomes" id="UP000799429"/>
    </source>
</evidence>
<gene>
    <name evidence="10" type="ORF">M501DRAFT_223388</name>
</gene>
<dbReference type="InterPro" id="IPR050121">
    <property type="entry name" value="Cytochrome_P450_monoxygenase"/>
</dbReference>
<evidence type="ECO:0000256" key="1">
    <source>
        <dbReference type="ARBA" id="ARBA00001971"/>
    </source>
</evidence>
<dbReference type="CDD" id="cd11062">
    <property type="entry name" value="CYP58-like"/>
    <property type="match status" value="1"/>
</dbReference>
<dbReference type="InterPro" id="IPR001128">
    <property type="entry name" value="Cyt_P450"/>
</dbReference>
<dbReference type="Proteomes" id="UP000799429">
    <property type="component" value="Unassembled WGS sequence"/>
</dbReference>
<evidence type="ECO:0000256" key="4">
    <source>
        <dbReference type="ARBA" id="ARBA00023002"/>
    </source>
</evidence>
<evidence type="ECO:0000256" key="3">
    <source>
        <dbReference type="ARBA" id="ARBA00022723"/>
    </source>
</evidence>
<dbReference type="PANTHER" id="PTHR24305">
    <property type="entry name" value="CYTOCHROME P450"/>
    <property type="match status" value="1"/>
</dbReference>
<dbReference type="PROSITE" id="PS00086">
    <property type="entry name" value="CYTOCHROME_P450"/>
    <property type="match status" value="1"/>
</dbReference>
<proteinExistence type="inferred from homology"/>
<evidence type="ECO:0000256" key="2">
    <source>
        <dbReference type="ARBA" id="ARBA00010617"/>
    </source>
</evidence>
<dbReference type="GO" id="GO:0005506">
    <property type="term" value="F:iron ion binding"/>
    <property type="evidence" value="ECO:0007669"/>
    <property type="project" value="InterPro"/>
</dbReference>
<dbReference type="GO" id="GO:0004497">
    <property type="term" value="F:monooxygenase activity"/>
    <property type="evidence" value="ECO:0007669"/>
    <property type="project" value="UniProtKB-KW"/>
</dbReference>
<sequence>MFGTSTATVSTVSHDLHRLRRAPLNTFFSKRNVVKMEQSVGKQVKKVVQRLERMRGKIVNLRDLYACFSADVIGDVAFGAGYGLLDKEDFAPGWWRLMMDLSRATHLMKQFPWLYTLFTTLPERLVALVHPLTKQLFDIRNGLSTQIDVFRSTLCHSSQDVPKKDVPKKDVPKKDVEIFPHPTILHHLFSANTPLPPTELTTPRLTDESFTLLGAGTITTSHTLTTALYHILSDPTIESYLRTELVQLSPMPTWTELKRLPYLSAVIAEALRLSFGVSHRLARVSPDEPLYYPPPSEKGEPDTIRPQWVIPPGTPVSMTQMFIHLDPAIFPSPGTFDPSRWLEESPSPALTSSDDDESQSKRQRRIQYMHQHLIPFSRGSRMCAGMHLAYVELYLMLGALFSPGREWRLKLWETDKEDVETVRDFFNPDSGSNSKGVRVLVV</sequence>
<dbReference type="Pfam" id="PF00067">
    <property type="entry name" value="p450"/>
    <property type="match status" value="1"/>
</dbReference>
<dbReference type="PRINTS" id="PR00465">
    <property type="entry name" value="EP450IV"/>
</dbReference>
<dbReference type="PANTHER" id="PTHR24305:SF157">
    <property type="entry name" value="N-ACETYLTRYPTOPHAN 6-HYDROXYLASE IVOC-RELATED"/>
    <property type="match status" value="1"/>
</dbReference>
<keyword evidence="11" id="KW-1185">Reference proteome</keyword>
<comment type="similarity">
    <text evidence="2 8">Belongs to the cytochrome P450 family.</text>
</comment>
<accession>A0A9P4VKS4</accession>
<dbReference type="InterPro" id="IPR036396">
    <property type="entry name" value="Cyt_P450_sf"/>
</dbReference>
<dbReference type="InterPro" id="IPR002403">
    <property type="entry name" value="Cyt_P450_E_grp-IV"/>
</dbReference>
<dbReference type="AlphaFoldDB" id="A0A9P4VKS4"/>
<dbReference type="GO" id="GO:0020037">
    <property type="term" value="F:heme binding"/>
    <property type="evidence" value="ECO:0007669"/>
    <property type="project" value="InterPro"/>
</dbReference>
<dbReference type="SUPFAM" id="SSF48264">
    <property type="entry name" value="Cytochrome P450"/>
    <property type="match status" value="1"/>
</dbReference>
<evidence type="ECO:0000256" key="9">
    <source>
        <dbReference type="SAM" id="MobiDB-lite"/>
    </source>
</evidence>
<dbReference type="OrthoDB" id="3945418at2759"/>
<keyword evidence="3 7" id="KW-0479">Metal-binding</keyword>
<keyword evidence="7 8" id="KW-0349">Heme</keyword>
<evidence type="ECO:0000313" key="10">
    <source>
        <dbReference type="EMBL" id="KAF2836666.1"/>
    </source>
</evidence>
<keyword evidence="4 8" id="KW-0560">Oxidoreductase</keyword>
<protein>
    <submittedName>
        <fullName evidence="10">Cytochrome P450</fullName>
    </submittedName>
</protein>
<feature type="binding site" description="axial binding residue" evidence="7">
    <location>
        <position position="383"/>
    </location>
    <ligand>
        <name>heme</name>
        <dbReference type="ChEBI" id="CHEBI:30413"/>
    </ligand>
    <ligandPart>
        <name>Fe</name>
        <dbReference type="ChEBI" id="CHEBI:18248"/>
    </ligandPart>
</feature>
<evidence type="ECO:0000256" key="7">
    <source>
        <dbReference type="PIRSR" id="PIRSR602403-1"/>
    </source>
</evidence>
<organism evidence="10 11">
    <name type="scientific">Patellaria atrata CBS 101060</name>
    <dbReference type="NCBI Taxonomy" id="1346257"/>
    <lineage>
        <taxon>Eukaryota</taxon>
        <taxon>Fungi</taxon>
        <taxon>Dikarya</taxon>
        <taxon>Ascomycota</taxon>
        <taxon>Pezizomycotina</taxon>
        <taxon>Dothideomycetes</taxon>
        <taxon>Dothideomycetes incertae sedis</taxon>
        <taxon>Patellariales</taxon>
        <taxon>Patellariaceae</taxon>
        <taxon>Patellaria</taxon>
    </lineage>
</organism>
<dbReference type="GO" id="GO:0016705">
    <property type="term" value="F:oxidoreductase activity, acting on paired donors, with incorporation or reduction of molecular oxygen"/>
    <property type="evidence" value="ECO:0007669"/>
    <property type="project" value="InterPro"/>
</dbReference>
<comment type="caution">
    <text evidence="10">The sequence shown here is derived from an EMBL/GenBank/DDBJ whole genome shotgun (WGS) entry which is preliminary data.</text>
</comment>